<accession>A0A269ZGD7</accession>
<protein>
    <recommendedName>
        <fullName evidence="1">Serine aminopeptidase S33 domain-containing protein</fullName>
    </recommendedName>
</protein>
<dbReference type="PANTHER" id="PTHR11614">
    <property type="entry name" value="PHOSPHOLIPASE-RELATED"/>
    <property type="match status" value="1"/>
</dbReference>
<name>A0A269ZGD7_9MICO</name>
<evidence type="ECO:0000259" key="1">
    <source>
        <dbReference type="Pfam" id="PF12146"/>
    </source>
</evidence>
<comment type="caution">
    <text evidence="2">The sequence shown here is derived from an EMBL/GenBank/DDBJ whole genome shotgun (WGS) entry which is preliminary data.</text>
</comment>
<reference evidence="2 3" key="1">
    <citation type="submission" date="2017-04" db="EMBL/GenBank/DDBJ databases">
        <title>Kefir bacterial isolates.</title>
        <authorList>
            <person name="Kim Y."/>
            <person name="Blasche S."/>
            <person name="Patil K.R."/>
        </authorList>
    </citation>
    <scope>NUCLEOTIDE SEQUENCE [LARGE SCALE GENOMIC DNA]</scope>
    <source>
        <strain evidence="2 3">OG2</strain>
    </source>
</reference>
<evidence type="ECO:0000313" key="2">
    <source>
        <dbReference type="EMBL" id="PAK96868.1"/>
    </source>
</evidence>
<dbReference type="SUPFAM" id="SSF53474">
    <property type="entry name" value="alpha/beta-Hydrolases"/>
    <property type="match status" value="1"/>
</dbReference>
<evidence type="ECO:0000313" key="3">
    <source>
        <dbReference type="Proteomes" id="UP000216867"/>
    </source>
</evidence>
<dbReference type="Gene3D" id="3.40.50.1820">
    <property type="entry name" value="alpha/beta hydrolase"/>
    <property type="match status" value="1"/>
</dbReference>
<dbReference type="InterPro" id="IPR022742">
    <property type="entry name" value="Hydrolase_4"/>
</dbReference>
<dbReference type="EMBL" id="NCWY01000002">
    <property type="protein sequence ID" value="PAK96868.1"/>
    <property type="molecule type" value="Genomic_DNA"/>
</dbReference>
<dbReference type="Pfam" id="PF12146">
    <property type="entry name" value="Hydrolase_4"/>
    <property type="match status" value="1"/>
</dbReference>
<organism evidence="2 3">
    <name type="scientific">Brevibacterium casei</name>
    <dbReference type="NCBI Taxonomy" id="33889"/>
    <lineage>
        <taxon>Bacteria</taxon>
        <taxon>Bacillati</taxon>
        <taxon>Actinomycetota</taxon>
        <taxon>Actinomycetes</taxon>
        <taxon>Micrococcales</taxon>
        <taxon>Brevibacteriaceae</taxon>
        <taxon>Brevibacterium</taxon>
    </lineage>
</organism>
<sequence length="347" mass="36757">MPSKRPIGAISPVGWCEFDHASASRRLRGTPMAVFDLTFPSSNGRDDVRAWVHTPVAERPRGLVQIVHGFGEHARRYLPLVSALLDAGYAVALDDHLGHGTTAVANDSWGDSGGADPGVFVSDEAELALRARAIVPDVPFLVFGHSWGSMIMRAYLAEGSGDVAGAVLCGTPAGMLGIAEGRDHALAQIRDEGAGAVDSGALALMLGPLNRRYGSDATPIDWVSGSPAVLADYVSDPLNLGQRPVTAGFAASFAALYERVDGTEWASRVPHEVPVLLIAGEEDPVGDWGEGVRRVADDLVAAGHPAVTTRLWAGVRHEVHNEPDVRDEVFAVVIEFFDEVTAARPLP</sequence>
<dbReference type="Proteomes" id="UP000216867">
    <property type="component" value="Unassembled WGS sequence"/>
</dbReference>
<feature type="domain" description="Serine aminopeptidase S33" evidence="1">
    <location>
        <begin position="59"/>
        <end position="324"/>
    </location>
</feature>
<dbReference type="AlphaFoldDB" id="A0A269ZGD7"/>
<dbReference type="InterPro" id="IPR029058">
    <property type="entry name" value="AB_hydrolase_fold"/>
</dbReference>
<dbReference type="InterPro" id="IPR051044">
    <property type="entry name" value="MAG_DAG_Lipase"/>
</dbReference>
<proteinExistence type="predicted"/>
<gene>
    <name evidence="2" type="ORF">B8X04_02905</name>
</gene>